<proteinExistence type="predicted"/>
<dbReference type="OrthoDB" id="784446at2759"/>
<evidence type="ECO:0000256" key="1">
    <source>
        <dbReference type="SAM" id="MobiDB-lite"/>
    </source>
</evidence>
<protein>
    <submittedName>
        <fullName evidence="2">Uncharacterized protein</fullName>
    </submittedName>
</protein>
<name>A0A9E7H9H6_9LILI</name>
<gene>
    <name evidence="2" type="ORF">MUK42_15967</name>
</gene>
<dbReference type="PANTHER" id="PTHR37259">
    <property type="entry name" value="OS07G0474300 PROTEIN"/>
    <property type="match status" value="1"/>
</dbReference>
<organism evidence="2 3">
    <name type="scientific">Musa troglodytarum</name>
    <name type="common">fe'i banana</name>
    <dbReference type="NCBI Taxonomy" id="320322"/>
    <lineage>
        <taxon>Eukaryota</taxon>
        <taxon>Viridiplantae</taxon>
        <taxon>Streptophyta</taxon>
        <taxon>Embryophyta</taxon>
        <taxon>Tracheophyta</taxon>
        <taxon>Spermatophyta</taxon>
        <taxon>Magnoliopsida</taxon>
        <taxon>Liliopsida</taxon>
        <taxon>Zingiberales</taxon>
        <taxon>Musaceae</taxon>
        <taxon>Musa</taxon>
    </lineage>
</organism>
<evidence type="ECO:0000313" key="2">
    <source>
        <dbReference type="EMBL" id="URE26019.1"/>
    </source>
</evidence>
<keyword evidence="3" id="KW-1185">Reference proteome</keyword>
<feature type="region of interest" description="Disordered" evidence="1">
    <location>
        <begin position="1"/>
        <end position="60"/>
    </location>
</feature>
<reference evidence="2" key="1">
    <citation type="submission" date="2022-05" db="EMBL/GenBank/DDBJ databases">
        <title>The Musa troglodytarum L. genome provides insights into the mechanism of non-climacteric behaviour and enrichment of carotenoids.</title>
        <authorList>
            <person name="Wang J."/>
        </authorList>
    </citation>
    <scope>NUCLEOTIDE SEQUENCE</scope>
    <source>
        <tissue evidence="2">Leaf</tissue>
    </source>
</reference>
<evidence type="ECO:0000313" key="3">
    <source>
        <dbReference type="Proteomes" id="UP001055439"/>
    </source>
</evidence>
<dbReference type="EMBL" id="CP097510">
    <property type="protein sequence ID" value="URE26019.1"/>
    <property type="molecule type" value="Genomic_DNA"/>
</dbReference>
<dbReference type="AlphaFoldDB" id="A0A9E7H9H6"/>
<feature type="compositionally biased region" description="Polar residues" evidence="1">
    <location>
        <begin position="41"/>
        <end position="51"/>
    </location>
</feature>
<dbReference type="PANTHER" id="PTHR37259:SF2">
    <property type="entry name" value="OS07G0474300 PROTEIN"/>
    <property type="match status" value="1"/>
</dbReference>
<accession>A0A9E7H9H6</accession>
<sequence>MDGRPPLAVSPRRLRPRRPPPGSYALSARAQSATAKKPPLSNRSSVPTGSPVQPERPLISPDLAAVTEPAEEELGSWGDVCAAATVSLEAGHGSPLFERGRFYQLYSARRNERLKRKKDEIWGVEAVAEDPGVAVELAKRRVSKKAEGVRKSMPADFSASRASSLRSSLRCSKEMKNKNAYAAVVEGSAVGGRRTSTRSVRRLHVADTTGPVHMKNYYSYGREQKIPPEIQLQQQFPPKTGLTEPDAVTSGGLTLASAELAGYCLGLWSTEPTPLLASIRLY</sequence>
<dbReference type="Proteomes" id="UP001055439">
    <property type="component" value="Chromosome 8"/>
</dbReference>
<feature type="compositionally biased region" description="Low complexity" evidence="1">
    <location>
        <begin position="1"/>
        <end position="11"/>
    </location>
</feature>